<dbReference type="Proteomes" id="UP000595437">
    <property type="component" value="Chromosome 11"/>
</dbReference>
<dbReference type="AlphaFoldDB" id="A0A7T8H1X3"/>
<sequence length="231" mass="26235">LSSDLEGLFDFGELAKVDPEEFIGFGLKDTHIYRTLFIRLLKDSGLNKAEKVMVVFLATVVRSKKRILDSIDSLSGYSWLPKVKEFFASRICQYTYQETAATFAVVHIPSCMPPVAGLSWVYATVERNRTVDNFLANTWAGQFALNKSAQDKHKRWEVDFWDNNVERGGDNYERGFNEDYYGNTVEDQYPLMNKDGSYYKVPTGGYSEVDLGKWLSTFDTGRDTGASSSRS</sequence>
<dbReference type="EMBL" id="CP045900">
    <property type="protein sequence ID" value="QQP41656.1"/>
    <property type="molecule type" value="Genomic_DNA"/>
</dbReference>
<name>A0A7T8H1X3_CALRO</name>
<gene>
    <name evidence="1" type="ORF">FKW44_016099</name>
</gene>
<evidence type="ECO:0000313" key="2">
    <source>
        <dbReference type="Proteomes" id="UP000595437"/>
    </source>
</evidence>
<evidence type="ECO:0000313" key="1">
    <source>
        <dbReference type="EMBL" id="QQP41656.1"/>
    </source>
</evidence>
<keyword evidence="2" id="KW-1185">Reference proteome</keyword>
<accession>A0A7T8H1X3</accession>
<reference evidence="2" key="1">
    <citation type="submission" date="2021-01" db="EMBL/GenBank/DDBJ databases">
        <title>Caligus Genome Assembly.</title>
        <authorList>
            <person name="Gallardo-Escarate C."/>
        </authorList>
    </citation>
    <scope>NUCLEOTIDE SEQUENCE [LARGE SCALE GENOMIC DNA]</scope>
</reference>
<organism evidence="1 2">
    <name type="scientific">Caligus rogercresseyi</name>
    <name type="common">Sea louse</name>
    <dbReference type="NCBI Taxonomy" id="217165"/>
    <lineage>
        <taxon>Eukaryota</taxon>
        <taxon>Metazoa</taxon>
        <taxon>Ecdysozoa</taxon>
        <taxon>Arthropoda</taxon>
        <taxon>Crustacea</taxon>
        <taxon>Multicrustacea</taxon>
        <taxon>Hexanauplia</taxon>
        <taxon>Copepoda</taxon>
        <taxon>Siphonostomatoida</taxon>
        <taxon>Caligidae</taxon>
        <taxon>Caligus</taxon>
    </lineage>
</organism>
<proteinExistence type="predicted"/>
<protein>
    <submittedName>
        <fullName evidence="1">Uncharacterized protein</fullName>
    </submittedName>
</protein>
<feature type="non-terminal residue" evidence="1">
    <location>
        <position position="1"/>
    </location>
</feature>
<dbReference type="OrthoDB" id="10535811at2759"/>